<keyword evidence="2" id="KW-1185">Reference proteome</keyword>
<sequence>MENCFPGSILALPSSYQAPEISAKVRPGANPKCSGVAAAAAARKYGFSTSSCPPPLPPPPSCRKCKSPEELLSFALGPEESCPCIFQEK</sequence>
<accession>A0A182FBF1</accession>
<proteinExistence type="predicted"/>
<reference evidence="1 2" key="1">
    <citation type="journal article" date="2017" name="G3 (Bethesda)">
        <title>The Physical Genome Mapping of Anopheles albimanus Corrected Scaffold Misassemblies and Identified Interarm Rearrangements in Genus Anopheles.</title>
        <authorList>
            <person name="Artemov G.N."/>
            <person name="Peery A.N."/>
            <person name="Jiang X."/>
            <person name="Tu Z."/>
            <person name="Stegniy V.N."/>
            <person name="Sharakhova M.V."/>
            <person name="Sharakhov I.V."/>
        </authorList>
    </citation>
    <scope>NUCLEOTIDE SEQUENCE [LARGE SCALE GENOMIC DNA]</scope>
    <source>
        <strain evidence="1 2">ALBI9_A</strain>
    </source>
</reference>
<protein>
    <submittedName>
        <fullName evidence="1">Uncharacterized protein</fullName>
    </submittedName>
</protein>
<organism evidence="1 2">
    <name type="scientific">Anopheles albimanus</name>
    <name type="common">New world malaria mosquito</name>
    <dbReference type="NCBI Taxonomy" id="7167"/>
    <lineage>
        <taxon>Eukaryota</taxon>
        <taxon>Metazoa</taxon>
        <taxon>Ecdysozoa</taxon>
        <taxon>Arthropoda</taxon>
        <taxon>Hexapoda</taxon>
        <taxon>Insecta</taxon>
        <taxon>Pterygota</taxon>
        <taxon>Neoptera</taxon>
        <taxon>Endopterygota</taxon>
        <taxon>Diptera</taxon>
        <taxon>Nematocera</taxon>
        <taxon>Culicoidea</taxon>
        <taxon>Culicidae</taxon>
        <taxon>Anophelinae</taxon>
        <taxon>Anopheles</taxon>
    </lineage>
</organism>
<evidence type="ECO:0000313" key="1">
    <source>
        <dbReference type="EnsemblMetazoa" id="AALB003834-PA"/>
    </source>
</evidence>
<name>A0A182FBF1_ANOAL</name>
<evidence type="ECO:0000313" key="2">
    <source>
        <dbReference type="Proteomes" id="UP000069272"/>
    </source>
</evidence>
<dbReference type="Proteomes" id="UP000069272">
    <property type="component" value="Chromosome 3R"/>
</dbReference>
<dbReference type="AlphaFoldDB" id="A0A182FBF1"/>
<reference evidence="1" key="2">
    <citation type="submission" date="2022-08" db="UniProtKB">
        <authorList>
            <consortium name="EnsemblMetazoa"/>
        </authorList>
    </citation>
    <scope>IDENTIFICATION</scope>
    <source>
        <strain evidence="1">STECLA/ALBI9_A</strain>
    </source>
</reference>
<dbReference type="VEuPathDB" id="VectorBase:AALB003834"/>
<dbReference type="EnsemblMetazoa" id="AALB003834-RA">
    <property type="protein sequence ID" value="AALB003834-PA"/>
    <property type="gene ID" value="AALB003834"/>
</dbReference>